<proteinExistence type="predicted"/>
<evidence type="ECO:0000313" key="3">
    <source>
        <dbReference type="Proteomes" id="UP000301309"/>
    </source>
</evidence>
<dbReference type="AlphaFoldDB" id="A0A4D4LB98"/>
<evidence type="ECO:0000313" key="2">
    <source>
        <dbReference type="EMBL" id="GDY56330.1"/>
    </source>
</evidence>
<sequence>MAGRGLGVGEVRQIGDGAAALLRRREPLSGVGAGNPCVVSGEGNPRVVSGEGKPCVVSGAGKPWVVSGAGNPCVVSGAGGVGGFGVLPVADEPLLGLRGENQSLVRSPSPLPLFLSRPSVGSLAPPGSAGTPRSGVGVKSTRGRALVRSGASSSPERGAGTPSSATGVRMTTGGMGRDPGMLILIRVVSVVSVFGSSGLAAARACPSSAAPCGASCVGLGEGYWRDPYGGVPDG</sequence>
<keyword evidence="3" id="KW-1185">Reference proteome</keyword>
<dbReference type="Proteomes" id="UP000301309">
    <property type="component" value="Unassembled WGS sequence"/>
</dbReference>
<dbReference type="EMBL" id="BJHW01000001">
    <property type="protein sequence ID" value="GDY56330.1"/>
    <property type="molecule type" value="Genomic_DNA"/>
</dbReference>
<gene>
    <name evidence="2" type="ORF">SVIO_069530</name>
</gene>
<name>A0A4D4LB98_STRVO</name>
<organism evidence="2 3">
    <name type="scientific">Streptomyces violaceusniger</name>
    <dbReference type="NCBI Taxonomy" id="68280"/>
    <lineage>
        <taxon>Bacteria</taxon>
        <taxon>Bacillati</taxon>
        <taxon>Actinomycetota</taxon>
        <taxon>Actinomycetes</taxon>
        <taxon>Kitasatosporales</taxon>
        <taxon>Streptomycetaceae</taxon>
        <taxon>Streptomyces</taxon>
        <taxon>Streptomyces violaceusniger group</taxon>
    </lineage>
</organism>
<comment type="caution">
    <text evidence="2">The sequence shown here is derived from an EMBL/GenBank/DDBJ whole genome shotgun (WGS) entry which is preliminary data.</text>
</comment>
<evidence type="ECO:0000256" key="1">
    <source>
        <dbReference type="SAM" id="MobiDB-lite"/>
    </source>
</evidence>
<accession>A0A4D4LB98</accession>
<feature type="region of interest" description="Disordered" evidence="1">
    <location>
        <begin position="122"/>
        <end position="170"/>
    </location>
</feature>
<protein>
    <submittedName>
        <fullName evidence="2">Uncharacterized protein</fullName>
    </submittedName>
</protein>
<reference evidence="2 3" key="1">
    <citation type="journal article" date="2020" name="Int. J. Syst. Evol. Microbiol.">
        <title>Reclassification of Streptomyces castelarensis and Streptomyces sporoclivatus as later heterotypic synonyms of Streptomyces antimycoticus.</title>
        <authorList>
            <person name="Komaki H."/>
            <person name="Tamura T."/>
        </authorList>
    </citation>
    <scope>NUCLEOTIDE SEQUENCE [LARGE SCALE GENOMIC DNA]</scope>
    <source>
        <strain evidence="2 3">NBRC 13459</strain>
    </source>
</reference>
<feature type="compositionally biased region" description="Polar residues" evidence="1">
    <location>
        <begin position="150"/>
        <end position="165"/>
    </location>
</feature>